<dbReference type="InterPro" id="IPR009242">
    <property type="entry name" value="DUF896"/>
</dbReference>
<dbReference type="PANTHER" id="PTHR37300">
    <property type="entry name" value="UPF0291 PROTEIN CBO2609/CLC_2481"/>
    <property type="match status" value="1"/>
</dbReference>
<name>D4S238_9FIRM</name>
<dbReference type="GO" id="GO:0005737">
    <property type="term" value="C:cytoplasm"/>
    <property type="evidence" value="ECO:0007669"/>
    <property type="project" value="UniProtKB-SubCell"/>
</dbReference>
<dbReference type="AlphaFoldDB" id="D4S238"/>
<dbReference type="SUPFAM" id="SSF158221">
    <property type="entry name" value="YnzC-like"/>
    <property type="match status" value="1"/>
</dbReference>
<dbReference type="eggNOG" id="COG4224">
    <property type="taxonomic scope" value="Bacteria"/>
</dbReference>
<evidence type="ECO:0000256" key="1">
    <source>
        <dbReference type="ARBA" id="ARBA00022490"/>
    </source>
</evidence>
<accession>D4S238</accession>
<evidence type="ECO:0000256" key="2">
    <source>
        <dbReference type="HAMAP-Rule" id="MF_01103"/>
    </source>
</evidence>
<reference evidence="3 4" key="1">
    <citation type="submission" date="2010-02" db="EMBL/GenBank/DDBJ databases">
        <authorList>
            <person name="Weinstock G."/>
            <person name="Sodergren E."/>
            <person name="Clifton S."/>
            <person name="Fulton L."/>
            <person name="Fulton B."/>
            <person name="Courtney L."/>
            <person name="Fronick C."/>
            <person name="Harrison M."/>
            <person name="Strong C."/>
            <person name="Farmer C."/>
            <person name="Delahaunty K."/>
            <person name="Markovic C."/>
            <person name="Hall O."/>
            <person name="Minx P."/>
            <person name="Tomlinson C."/>
            <person name="Mitreva M."/>
            <person name="Nelson J."/>
            <person name="Hou S."/>
            <person name="Wollam A."/>
            <person name="Pepin K.H."/>
            <person name="Johnson M."/>
            <person name="Bhonagiri V."/>
            <person name="Zhang X."/>
            <person name="Suruliraj S."/>
            <person name="Warren W."/>
            <person name="Chinwalla A."/>
            <person name="Mardis E.R."/>
            <person name="Wilson R.K."/>
        </authorList>
    </citation>
    <scope>NUCLEOTIDE SEQUENCE [LARGE SCALE GENOMIC DNA]</scope>
    <source>
        <strain evidence="3 4">DSM 2876</strain>
    </source>
</reference>
<sequence length="87" mass="10141">MVKYLSQGRLEIITMTMEEKIARINELYHKSKETGLTEEEKEEQGRLRWDYINSIKAGIGAHLDNMSIKYPDGTIKKVKKTNIIQDK</sequence>
<dbReference type="Pfam" id="PF05979">
    <property type="entry name" value="DUF896"/>
    <property type="match status" value="1"/>
</dbReference>
<dbReference type="HOGENOM" id="CLU_173137_2_1_9"/>
<evidence type="ECO:0000313" key="3">
    <source>
        <dbReference type="EMBL" id="EFF67740.1"/>
    </source>
</evidence>
<comment type="caution">
    <text evidence="3">The sequence shown here is derived from an EMBL/GenBank/DDBJ whole genome shotgun (WGS) entry which is preliminary data.</text>
</comment>
<dbReference type="PANTHER" id="PTHR37300:SF1">
    <property type="entry name" value="UPF0291 PROTEIN YNZC"/>
    <property type="match status" value="1"/>
</dbReference>
<keyword evidence="1 2" id="KW-0963">Cytoplasm</keyword>
<organism evidence="3 4">
    <name type="scientific">Eshraghiella crossota DSM 2876</name>
    <dbReference type="NCBI Taxonomy" id="511680"/>
    <lineage>
        <taxon>Bacteria</taxon>
        <taxon>Bacillati</taxon>
        <taxon>Bacillota</taxon>
        <taxon>Clostridia</taxon>
        <taxon>Lachnospirales</taxon>
        <taxon>Lachnospiraceae</taxon>
        <taxon>Eshraghiella</taxon>
    </lineage>
</organism>
<dbReference type="EMBL" id="ABWN01000036">
    <property type="protein sequence ID" value="EFF67740.1"/>
    <property type="molecule type" value="Genomic_DNA"/>
</dbReference>
<dbReference type="Gene3D" id="1.10.287.540">
    <property type="entry name" value="Helix hairpin bin"/>
    <property type="match status" value="1"/>
</dbReference>
<proteinExistence type="inferred from homology"/>
<gene>
    <name evidence="3" type="ORF">BUTYVIB_02160</name>
</gene>
<protein>
    <recommendedName>
        <fullName evidence="2">UPF0291 protein BUTYVIB_02160</fullName>
    </recommendedName>
</protein>
<keyword evidence="4" id="KW-1185">Reference proteome</keyword>
<comment type="subcellular location">
    <subcellularLocation>
        <location evidence="2">Cytoplasm</location>
    </subcellularLocation>
</comment>
<evidence type="ECO:0000313" key="4">
    <source>
        <dbReference type="Proteomes" id="UP000006238"/>
    </source>
</evidence>
<dbReference type="HAMAP" id="MF_01103">
    <property type="entry name" value="UPF0291"/>
    <property type="match status" value="1"/>
</dbReference>
<comment type="similarity">
    <text evidence="2">Belongs to the UPF0291 family.</text>
</comment>
<dbReference type="Proteomes" id="UP000006238">
    <property type="component" value="Unassembled WGS sequence"/>
</dbReference>